<dbReference type="RefSeq" id="WP_091975546.1">
    <property type="nucleotide sequence ID" value="NZ_FOPM01000063.1"/>
</dbReference>
<name>A0A1I2XRJ0_9HYPH</name>
<protein>
    <submittedName>
        <fullName evidence="1">Toprim-like</fullName>
    </submittedName>
</protein>
<accession>A0A1I2XRJ0</accession>
<dbReference type="STRING" id="582675.SAMN05192565_1632"/>
<evidence type="ECO:0000313" key="2">
    <source>
        <dbReference type="Proteomes" id="UP000199229"/>
    </source>
</evidence>
<sequence length="351" mass="38885">MSFIEKSLHTNFVWDAFDHSYLGRRKRRSSGFIDINCPMCVLQGEGADTRYRCGLKSDLGALGVNCFNCGFKARWSRGWMLSKKMKDFLAASGVPDVELALISSKAALLKRSSTAFGATPIVEPPCYYPEAALPDDAKSIDEWANEGCTDPDFIAVAEYLFSRGEAVAAWESYCWSPSPKDGMNRRLILPFTFGGKNVGYTARAIDSAIEPRYIGRKPPDFLFNNEVLVKRTRKYVVVVEGAFDALAIDGVALLGSTLTSKQAAWLRHSGQTVIVMPDRDEAGSKLIDAALKYGWRVAFPSVKGDKRWWEADVKDAAEAARRYGKLWTVLSLIESSTADPTVIAVKRSMCR</sequence>
<evidence type="ECO:0000313" key="1">
    <source>
        <dbReference type="EMBL" id="SFH15727.1"/>
    </source>
</evidence>
<organism evidence="1 2">
    <name type="scientific">Methylobacterium gossipiicola</name>
    <dbReference type="NCBI Taxonomy" id="582675"/>
    <lineage>
        <taxon>Bacteria</taxon>
        <taxon>Pseudomonadati</taxon>
        <taxon>Pseudomonadota</taxon>
        <taxon>Alphaproteobacteria</taxon>
        <taxon>Hyphomicrobiales</taxon>
        <taxon>Methylobacteriaceae</taxon>
        <taxon>Methylobacterium</taxon>
    </lineage>
</organism>
<dbReference type="EMBL" id="FOPM01000063">
    <property type="protein sequence ID" value="SFH15727.1"/>
    <property type="molecule type" value="Genomic_DNA"/>
</dbReference>
<dbReference type="Gene3D" id="3.40.1360.10">
    <property type="match status" value="1"/>
</dbReference>
<keyword evidence="2" id="KW-1185">Reference proteome</keyword>
<dbReference type="InterPro" id="IPR034154">
    <property type="entry name" value="TOPRIM_DnaG/twinkle"/>
</dbReference>
<dbReference type="Pfam" id="PF13155">
    <property type="entry name" value="Toprim_2"/>
    <property type="match status" value="1"/>
</dbReference>
<proteinExistence type="predicted"/>
<gene>
    <name evidence="1" type="ORF">SAMN05192565_1632</name>
</gene>
<dbReference type="Proteomes" id="UP000199229">
    <property type="component" value="Unassembled WGS sequence"/>
</dbReference>
<dbReference type="AlphaFoldDB" id="A0A1I2XRJ0"/>
<dbReference type="CDD" id="cd01029">
    <property type="entry name" value="TOPRIM_primases"/>
    <property type="match status" value="1"/>
</dbReference>
<reference evidence="2" key="1">
    <citation type="submission" date="2016-10" db="EMBL/GenBank/DDBJ databases">
        <authorList>
            <person name="Varghese N."/>
            <person name="Submissions S."/>
        </authorList>
    </citation>
    <scope>NUCLEOTIDE SEQUENCE [LARGE SCALE GENOMIC DNA]</scope>
    <source>
        <strain evidence="2">Gh-105</strain>
    </source>
</reference>
<dbReference type="SUPFAM" id="SSF56731">
    <property type="entry name" value="DNA primase core"/>
    <property type="match status" value="1"/>
</dbReference>